<keyword evidence="3" id="KW-0804">Transcription</keyword>
<dbReference type="AlphaFoldDB" id="A0A081FX57"/>
<comment type="caution">
    <text evidence="5">The sequence shown here is derived from an EMBL/GenBank/DDBJ whole genome shotgun (WGS) entry which is preliminary data.</text>
</comment>
<evidence type="ECO:0000256" key="3">
    <source>
        <dbReference type="ARBA" id="ARBA00023163"/>
    </source>
</evidence>
<dbReference type="PATRIC" id="fig|1232683.4.peg.2589"/>
<evidence type="ECO:0000256" key="2">
    <source>
        <dbReference type="ARBA" id="ARBA00023125"/>
    </source>
</evidence>
<dbReference type="GO" id="GO:0003700">
    <property type="term" value="F:DNA-binding transcription factor activity"/>
    <property type="evidence" value="ECO:0007669"/>
    <property type="project" value="InterPro"/>
</dbReference>
<proteinExistence type="predicted"/>
<gene>
    <name evidence="5" type="ORF">ADIMK_2636</name>
</gene>
<dbReference type="GO" id="GO:0003677">
    <property type="term" value="F:DNA binding"/>
    <property type="evidence" value="ECO:0007669"/>
    <property type="project" value="UniProtKB-KW"/>
</dbReference>
<dbReference type="SMART" id="SM00347">
    <property type="entry name" value="HTH_MARR"/>
    <property type="match status" value="1"/>
</dbReference>
<accession>A0A081FX57</accession>
<dbReference type="InterPro" id="IPR036390">
    <property type="entry name" value="WH_DNA-bd_sf"/>
</dbReference>
<dbReference type="PROSITE" id="PS50995">
    <property type="entry name" value="HTH_MARR_2"/>
    <property type="match status" value="1"/>
</dbReference>
<dbReference type="InterPro" id="IPR036388">
    <property type="entry name" value="WH-like_DNA-bd_sf"/>
</dbReference>
<evidence type="ECO:0000313" key="6">
    <source>
        <dbReference type="Proteomes" id="UP000028252"/>
    </source>
</evidence>
<dbReference type="EMBL" id="JMQN01000040">
    <property type="protein sequence ID" value="KEA63112.1"/>
    <property type="molecule type" value="Genomic_DNA"/>
</dbReference>
<keyword evidence="6" id="KW-1185">Reference proteome</keyword>
<dbReference type="Proteomes" id="UP000028252">
    <property type="component" value="Unassembled WGS sequence"/>
</dbReference>
<dbReference type="RefSeq" id="WP_051692938.1">
    <property type="nucleotide sequence ID" value="NZ_JMQN01000040.1"/>
</dbReference>
<dbReference type="Pfam" id="PF12802">
    <property type="entry name" value="MarR_2"/>
    <property type="match status" value="1"/>
</dbReference>
<dbReference type="eggNOG" id="COG1846">
    <property type="taxonomic scope" value="Bacteria"/>
</dbReference>
<keyword evidence="2" id="KW-0238">DNA-binding</keyword>
<dbReference type="SUPFAM" id="SSF46785">
    <property type="entry name" value="Winged helix' DNA-binding domain"/>
    <property type="match status" value="1"/>
</dbReference>
<dbReference type="PRINTS" id="PR00598">
    <property type="entry name" value="HTHMARR"/>
</dbReference>
<dbReference type="OrthoDB" id="32523at2"/>
<reference evidence="5 6" key="1">
    <citation type="submission" date="2014-04" db="EMBL/GenBank/DDBJ databases">
        <title>Marinobacterium kochiensis sp. nov., isolated from sediment sample collected from Kochi backwaters in Kerala, India.</title>
        <authorList>
            <person name="Singh A."/>
            <person name="Pinnaka A.K."/>
        </authorList>
    </citation>
    <scope>NUCLEOTIDE SEQUENCE [LARGE SCALE GENOMIC DNA]</scope>
    <source>
        <strain evidence="5 6">AK27</strain>
    </source>
</reference>
<dbReference type="PANTHER" id="PTHR42756:SF1">
    <property type="entry name" value="TRANSCRIPTIONAL REPRESSOR OF EMRAB OPERON"/>
    <property type="match status" value="1"/>
</dbReference>
<organism evidence="5 6">
    <name type="scientific">Marinobacterium lacunae</name>
    <dbReference type="NCBI Taxonomy" id="1232683"/>
    <lineage>
        <taxon>Bacteria</taxon>
        <taxon>Pseudomonadati</taxon>
        <taxon>Pseudomonadota</taxon>
        <taxon>Gammaproteobacteria</taxon>
        <taxon>Oceanospirillales</taxon>
        <taxon>Oceanospirillaceae</taxon>
        <taxon>Marinobacterium</taxon>
    </lineage>
</organism>
<protein>
    <submittedName>
        <fullName evidence="5">Transcriptional regulator, MarR family</fullName>
    </submittedName>
</protein>
<feature type="domain" description="HTH marR-type" evidence="4">
    <location>
        <begin position="28"/>
        <end position="162"/>
    </location>
</feature>
<dbReference type="Gene3D" id="1.10.10.10">
    <property type="entry name" value="Winged helix-like DNA-binding domain superfamily/Winged helix DNA-binding domain"/>
    <property type="match status" value="1"/>
</dbReference>
<evidence type="ECO:0000313" key="5">
    <source>
        <dbReference type="EMBL" id="KEA63112.1"/>
    </source>
</evidence>
<dbReference type="PANTHER" id="PTHR42756">
    <property type="entry name" value="TRANSCRIPTIONAL REGULATOR, MARR"/>
    <property type="match status" value="1"/>
</dbReference>
<dbReference type="InterPro" id="IPR000835">
    <property type="entry name" value="HTH_MarR-typ"/>
</dbReference>
<evidence type="ECO:0000259" key="4">
    <source>
        <dbReference type="PROSITE" id="PS50995"/>
    </source>
</evidence>
<keyword evidence="1" id="KW-0805">Transcription regulation</keyword>
<evidence type="ECO:0000256" key="1">
    <source>
        <dbReference type="ARBA" id="ARBA00023015"/>
    </source>
</evidence>
<dbReference type="STRING" id="1232683.ADIMK_2636"/>
<name>A0A081FX57_9GAMM</name>
<sequence>MYTTNLFDELLVLWGQDFPNDDIIVVQAALRIRFLAELEQQALQDVLAEFHIGVGDSDVLLILSRHNTPSRIRPSDIAALCNVSTGAITGRLDRLQARGYIRRENSSEDKRASYVELTETGKALGLKVRQALNERSRFLLTLRNIPKADLVEFNRVLDGMITQLVDSSAGKR</sequence>